<dbReference type="SUPFAM" id="SSF53098">
    <property type="entry name" value="Ribonuclease H-like"/>
    <property type="match status" value="1"/>
</dbReference>
<reference evidence="1" key="1">
    <citation type="submission" date="2021-10" db="EMBL/GenBank/DDBJ databases">
        <title>Tropical sea cucumber genome reveals ecological adaptation and Cuvierian tubules defense mechanism.</title>
        <authorList>
            <person name="Chen T."/>
        </authorList>
    </citation>
    <scope>NUCLEOTIDE SEQUENCE</scope>
    <source>
        <strain evidence="1">Nanhai2018</strain>
        <tissue evidence="1">Muscle</tissue>
    </source>
</reference>
<name>A0A9Q1HC92_HOLLE</name>
<dbReference type="PANTHER" id="PTHR37162:SF1">
    <property type="entry name" value="BED-TYPE DOMAIN-CONTAINING PROTEIN"/>
    <property type="match status" value="1"/>
</dbReference>
<dbReference type="PANTHER" id="PTHR37162">
    <property type="entry name" value="HAT FAMILY DIMERISATION DOMAINCONTAINING PROTEIN-RELATED"/>
    <property type="match status" value="1"/>
</dbReference>
<gene>
    <name evidence="1" type="ORF">HOLleu_15149</name>
</gene>
<sequence>MFQFLKSSDSTEEGWKKRSLKDNVAYAEAIWCTCTAVNNLPFLVANHVSDMVPVMFPDSAIAKDFRCKQNKTSYAISDGLGPLFHSRIENDIRNKAPVYSIQVDEATTAKHWRQFDVIVKYWPEDCEQVLIHHLKSFSMGHANAEQLKANIMDALSGLYHDKLLQLSSDGPNVMKALQKKAIQDINKDIVDIGTCNIHKTHNAFSAAYEAFDSSIETLGLEVFQCFKYSAAKREDYELAQAKAKVTAHFFLRHVESRWTTLEDVVVRLAEQLPALKQYFLKDLPAKERESGRVKTICRILQDKLILAEMYFIRSVLELFTRITRMFQTSAPLIHILYDEMSTLVVHLMRRCLKPEAIGERTGKDLYEVDLEKKENWKREVNIGEAAKAELKKLHDDKKISDASYSSFFRRAKQLYQKAISELLRTFPLKNSLLRYLQVFHPLVRNVPQSKEAVKQVATRIKAFPRGEIDKLSDEWVEYMSEKIPEDWYCCTAENTDDDEGADTDDEDTAQSRDQVVKYERIDVYWSKVGKMTRPSGERKYSALMKLARIALTLNHGNADVERGFSKNKLLLTSHRTRLEMPAINGLRTVSSYVSRSNFLCDVQASIDSEYVKVVSKSGILCKVLTGSDVIRDQ</sequence>
<dbReference type="AlphaFoldDB" id="A0A9Q1HC92"/>
<dbReference type="InterPro" id="IPR012337">
    <property type="entry name" value="RNaseH-like_sf"/>
</dbReference>
<evidence type="ECO:0000313" key="1">
    <source>
        <dbReference type="EMBL" id="KAJ8040755.1"/>
    </source>
</evidence>
<protein>
    <recommendedName>
        <fullName evidence="3">HAT C-terminal dimerisation domain-containing protein</fullName>
    </recommendedName>
</protein>
<proteinExistence type="predicted"/>
<evidence type="ECO:0000313" key="2">
    <source>
        <dbReference type="Proteomes" id="UP001152320"/>
    </source>
</evidence>
<evidence type="ECO:0008006" key="3">
    <source>
        <dbReference type="Google" id="ProtNLM"/>
    </source>
</evidence>
<accession>A0A9Q1HC92</accession>
<organism evidence="1 2">
    <name type="scientific">Holothuria leucospilota</name>
    <name type="common">Black long sea cucumber</name>
    <name type="synonym">Mertensiothuria leucospilota</name>
    <dbReference type="NCBI Taxonomy" id="206669"/>
    <lineage>
        <taxon>Eukaryota</taxon>
        <taxon>Metazoa</taxon>
        <taxon>Echinodermata</taxon>
        <taxon>Eleutherozoa</taxon>
        <taxon>Echinozoa</taxon>
        <taxon>Holothuroidea</taxon>
        <taxon>Aspidochirotacea</taxon>
        <taxon>Aspidochirotida</taxon>
        <taxon>Holothuriidae</taxon>
        <taxon>Holothuria</taxon>
    </lineage>
</organism>
<comment type="caution">
    <text evidence="1">The sequence shown here is derived from an EMBL/GenBank/DDBJ whole genome shotgun (WGS) entry which is preliminary data.</text>
</comment>
<dbReference type="EMBL" id="JAIZAY010000006">
    <property type="protein sequence ID" value="KAJ8040755.1"/>
    <property type="molecule type" value="Genomic_DNA"/>
</dbReference>
<dbReference type="Proteomes" id="UP001152320">
    <property type="component" value="Chromosome 6"/>
</dbReference>
<dbReference type="OrthoDB" id="6498426at2759"/>
<keyword evidence="2" id="KW-1185">Reference proteome</keyword>